<name>A0A9N9HFZ1_9GLOM</name>
<dbReference type="SUPFAM" id="SSF56399">
    <property type="entry name" value="ADP-ribosylation"/>
    <property type="match status" value="1"/>
</dbReference>
<sequence>MATSKEQKHYSDLPEVLDWPSNISDLNPIMGHRQRNVEKQLQFERNYVEADISNSIYSNMNTATLTQTKLIILYPNEVDYTKAHNMFNQHMPNSTIQAIFRLQMPDVIVDKHLALKGEMAKIMNSADKITHQMFHGTKTSCDPMRLITTLAPSCASNCGVCGIIREGNRCAYSKSGCGMWFAKQSSMSHMYCDNGKPVKAMFIVDVLAMQSNDVLTVNKDE</sequence>
<dbReference type="EMBL" id="CAJVPS010013534">
    <property type="protein sequence ID" value="CAG8677563.1"/>
    <property type="molecule type" value="Genomic_DNA"/>
</dbReference>
<proteinExistence type="predicted"/>
<keyword evidence="2" id="KW-1185">Reference proteome</keyword>
<gene>
    <name evidence="1" type="ORF">ALEPTO_LOCUS10765</name>
</gene>
<evidence type="ECO:0000313" key="2">
    <source>
        <dbReference type="Proteomes" id="UP000789508"/>
    </source>
</evidence>
<protein>
    <submittedName>
        <fullName evidence="1">14585_t:CDS:1</fullName>
    </submittedName>
</protein>
<dbReference type="Gene3D" id="3.90.228.10">
    <property type="match status" value="1"/>
</dbReference>
<organism evidence="1 2">
    <name type="scientific">Ambispora leptoticha</name>
    <dbReference type="NCBI Taxonomy" id="144679"/>
    <lineage>
        <taxon>Eukaryota</taxon>
        <taxon>Fungi</taxon>
        <taxon>Fungi incertae sedis</taxon>
        <taxon>Mucoromycota</taxon>
        <taxon>Glomeromycotina</taxon>
        <taxon>Glomeromycetes</taxon>
        <taxon>Archaeosporales</taxon>
        <taxon>Ambisporaceae</taxon>
        <taxon>Ambispora</taxon>
    </lineage>
</organism>
<dbReference type="AlphaFoldDB" id="A0A9N9HFZ1"/>
<dbReference type="Proteomes" id="UP000789508">
    <property type="component" value="Unassembled WGS sequence"/>
</dbReference>
<accession>A0A9N9HFZ1</accession>
<dbReference type="OrthoDB" id="2419903at2759"/>
<comment type="caution">
    <text evidence="1">The sequence shown here is derived from an EMBL/GenBank/DDBJ whole genome shotgun (WGS) entry which is preliminary data.</text>
</comment>
<feature type="non-terminal residue" evidence="1">
    <location>
        <position position="221"/>
    </location>
</feature>
<reference evidence="1" key="1">
    <citation type="submission" date="2021-06" db="EMBL/GenBank/DDBJ databases">
        <authorList>
            <person name="Kallberg Y."/>
            <person name="Tangrot J."/>
            <person name="Rosling A."/>
        </authorList>
    </citation>
    <scope>NUCLEOTIDE SEQUENCE</scope>
    <source>
        <strain evidence="1">FL130A</strain>
    </source>
</reference>
<evidence type="ECO:0000313" key="1">
    <source>
        <dbReference type="EMBL" id="CAG8677563.1"/>
    </source>
</evidence>